<comment type="catalytic activity">
    <reaction evidence="21">
        <text>Preferential cleavage: (Ac)2-L-Lys-D-Ala-|-D-Ala. Also transpeptidation of peptidyl-alanyl moieties that are N-acyl substituents of D-alanine.</text>
        <dbReference type="EC" id="3.4.16.4"/>
    </reaction>
</comment>
<dbReference type="PANTHER" id="PTHR32282:SF11">
    <property type="entry name" value="PENICILLIN-BINDING PROTEIN 1B"/>
    <property type="match status" value="1"/>
</dbReference>
<dbReference type="InterPro" id="IPR023346">
    <property type="entry name" value="Lysozyme-like_dom_sf"/>
</dbReference>
<protein>
    <recommendedName>
        <fullName evidence="7">Penicillin-binding protein 1B</fullName>
        <ecNumber evidence="22">2.4.99.28</ecNumber>
        <ecNumber evidence="6">3.4.16.4</ecNumber>
    </recommendedName>
    <alternativeName>
        <fullName evidence="20">Murein polymerase</fullName>
    </alternativeName>
</protein>
<dbReference type="GO" id="GO:0008360">
    <property type="term" value="P:regulation of cell shape"/>
    <property type="evidence" value="ECO:0007669"/>
    <property type="project" value="UniProtKB-KW"/>
</dbReference>
<evidence type="ECO:0000256" key="1">
    <source>
        <dbReference type="ARBA" id="ARBA00002624"/>
    </source>
</evidence>
<dbReference type="EC" id="3.4.16.4" evidence="6"/>
<keyword evidence="14" id="KW-0133">Cell shape</keyword>
<comment type="similarity">
    <text evidence="5">In the N-terminal section; belongs to the glycosyltransferase 51 family.</text>
</comment>
<dbReference type="InterPro" id="IPR028166">
    <property type="entry name" value="UB2H"/>
</dbReference>
<keyword evidence="11" id="KW-0328">Glycosyltransferase</keyword>
<dbReference type="GO" id="GO:0008658">
    <property type="term" value="F:penicillin binding"/>
    <property type="evidence" value="ECO:0007669"/>
    <property type="project" value="InterPro"/>
</dbReference>
<dbReference type="Pfam" id="PF00905">
    <property type="entry name" value="Transpeptidase"/>
    <property type="match status" value="1"/>
</dbReference>
<keyword evidence="10" id="KW-0645">Protease</keyword>
<evidence type="ECO:0000256" key="11">
    <source>
        <dbReference type="ARBA" id="ARBA00022676"/>
    </source>
</evidence>
<dbReference type="GO" id="GO:0008955">
    <property type="term" value="F:peptidoglycan glycosyltransferase activity"/>
    <property type="evidence" value="ECO:0007669"/>
    <property type="project" value="UniProtKB-EC"/>
</dbReference>
<comment type="pathway">
    <text evidence="3">Cell wall biogenesis; peptidoglycan biosynthesis.</text>
</comment>
<dbReference type="InterPro" id="IPR001460">
    <property type="entry name" value="PCN-bd_Tpept"/>
</dbReference>
<feature type="domain" description="Glycosyl transferase family 51" evidence="26">
    <location>
        <begin position="200"/>
        <end position="370"/>
    </location>
</feature>
<evidence type="ECO:0000259" key="25">
    <source>
        <dbReference type="Pfam" id="PF00905"/>
    </source>
</evidence>
<organism evidence="28 29">
    <name type="scientific">Desulfoferula mesophila</name>
    <dbReference type="NCBI Taxonomy" id="3058419"/>
    <lineage>
        <taxon>Bacteria</taxon>
        <taxon>Pseudomonadati</taxon>
        <taxon>Thermodesulfobacteriota</taxon>
        <taxon>Desulfarculia</taxon>
        <taxon>Desulfarculales</taxon>
        <taxon>Desulfarculaceae</taxon>
        <taxon>Desulfoferula</taxon>
    </lineage>
</organism>
<dbReference type="PANTHER" id="PTHR32282">
    <property type="entry name" value="BINDING PROTEIN TRANSPEPTIDASE, PUTATIVE-RELATED"/>
    <property type="match status" value="1"/>
</dbReference>
<keyword evidence="8" id="KW-1003">Cell membrane</keyword>
<dbReference type="GO" id="GO:0006508">
    <property type="term" value="P:proteolysis"/>
    <property type="evidence" value="ECO:0007669"/>
    <property type="project" value="UniProtKB-KW"/>
</dbReference>
<evidence type="ECO:0000259" key="26">
    <source>
        <dbReference type="Pfam" id="PF00912"/>
    </source>
</evidence>
<evidence type="ECO:0000256" key="22">
    <source>
        <dbReference type="ARBA" id="ARBA00044770"/>
    </source>
</evidence>
<keyword evidence="17" id="KW-0046">Antibiotic resistance</keyword>
<evidence type="ECO:0000256" key="24">
    <source>
        <dbReference type="SAM" id="MobiDB-lite"/>
    </source>
</evidence>
<evidence type="ECO:0000256" key="5">
    <source>
        <dbReference type="ARBA" id="ARBA00007739"/>
    </source>
</evidence>
<dbReference type="Gene3D" id="1.10.3810.10">
    <property type="entry name" value="Biosynthetic peptidoglycan transglycosylase-like"/>
    <property type="match status" value="1"/>
</dbReference>
<dbReference type="EC" id="2.4.99.28" evidence="22"/>
<dbReference type="GO" id="GO:0009274">
    <property type="term" value="C:peptidoglycan-based cell wall"/>
    <property type="evidence" value="ECO:0007669"/>
    <property type="project" value="InterPro"/>
</dbReference>
<comment type="similarity">
    <text evidence="4">In the C-terminal section; belongs to the transpeptidase family.</text>
</comment>
<dbReference type="SUPFAM" id="SSF56601">
    <property type="entry name" value="beta-lactamase/transpeptidase-like"/>
    <property type="match status" value="1"/>
</dbReference>
<evidence type="ECO:0000256" key="19">
    <source>
        <dbReference type="ARBA" id="ARBA00023316"/>
    </source>
</evidence>
<evidence type="ECO:0000256" key="9">
    <source>
        <dbReference type="ARBA" id="ARBA00022645"/>
    </source>
</evidence>
<comment type="function">
    <text evidence="1">Cell wall formation. Synthesis of cross-linked peptidoglycan from the lipid intermediates. The enzyme has a penicillin-insensitive transglycosylase N-terminal domain (formation of linear glycan strands) and a penicillin-sensitive transpeptidase C-terminal domain (cross-linking of the peptide subunits).</text>
</comment>
<dbReference type="InterPro" id="IPR012338">
    <property type="entry name" value="Beta-lactam/transpept-like"/>
</dbReference>
<dbReference type="GO" id="GO:0009252">
    <property type="term" value="P:peptidoglycan biosynthetic process"/>
    <property type="evidence" value="ECO:0007669"/>
    <property type="project" value="UniProtKB-KW"/>
</dbReference>
<keyword evidence="13" id="KW-0378">Hydrolase</keyword>
<dbReference type="InterPro" id="IPR011813">
    <property type="entry name" value="PBP_1b"/>
</dbReference>
<dbReference type="Proteomes" id="UP001366166">
    <property type="component" value="Chromosome"/>
</dbReference>
<dbReference type="InterPro" id="IPR050396">
    <property type="entry name" value="Glycosyltr_51/Transpeptidase"/>
</dbReference>
<dbReference type="AlphaFoldDB" id="A0AAU9E9K0"/>
<dbReference type="Gene3D" id="3.40.710.10">
    <property type="entry name" value="DD-peptidase/beta-lactamase superfamily"/>
    <property type="match status" value="1"/>
</dbReference>
<evidence type="ECO:0000256" key="18">
    <source>
        <dbReference type="ARBA" id="ARBA00023268"/>
    </source>
</evidence>
<keyword evidence="29" id="KW-1185">Reference proteome</keyword>
<feature type="domain" description="Penicillin-binding protein transpeptidase" evidence="25">
    <location>
        <begin position="465"/>
        <end position="706"/>
    </location>
</feature>
<proteinExistence type="inferred from homology"/>
<keyword evidence="15" id="KW-0573">Peptidoglycan synthesis</keyword>
<evidence type="ECO:0000256" key="7">
    <source>
        <dbReference type="ARBA" id="ARBA00018637"/>
    </source>
</evidence>
<dbReference type="GO" id="GO:0030288">
    <property type="term" value="C:outer membrane-bounded periplasmic space"/>
    <property type="evidence" value="ECO:0007669"/>
    <property type="project" value="TreeGrafter"/>
</dbReference>
<dbReference type="Gene3D" id="3.30.2060.10">
    <property type="entry name" value="Penicillin-binding protein 1b domain"/>
    <property type="match status" value="1"/>
</dbReference>
<evidence type="ECO:0000256" key="16">
    <source>
        <dbReference type="ARBA" id="ARBA00023136"/>
    </source>
</evidence>
<dbReference type="GO" id="GO:0009002">
    <property type="term" value="F:serine-type D-Ala-D-Ala carboxypeptidase activity"/>
    <property type="evidence" value="ECO:0007669"/>
    <property type="project" value="UniProtKB-EC"/>
</dbReference>
<evidence type="ECO:0000313" key="29">
    <source>
        <dbReference type="Proteomes" id="UP001366166"/>
    </source>
</evidence>
<evidence type="ECO:0000256" key="21">
    <source>
        <dbReference type="ARBA" id="ARBA00034000"/>
    </source>
</evidence>
<dbReference type="RefSeq" id="WP_338604795.1">
    <property type="nucleotide sequence ID" value="NZ_AP028679.1"/>
</dbReference>
<evidence type="ECO:0000313" key="28">
    <source>
        <dbReference type="EMBL" id="BEQ13267.1"/>
    </source>
</evidence>
<evidence type="ECO:0000256" key="6">
    <source>
        <dbReference type="ARBA" id="ARBA00012448"/>
    </source>
</evidence>
<comment type="catalytic activity">
    <reaction evidence="23">
        <text>[GlcNAc-(1-&gt;4)-Mur2Ac(oyl-L-Ala-gamma-D-Glu-L-Lys-D-Ala-D-Ala)](n)-di-trans,octa-cis-undecaprenyl diphosphate + beta-D-GlcNAc-(1-&gt;4)-Mur2Ac(oyl-L-Ala-gamma-D-Glu-L-Lys-D-Ala-D-Ala)-di-trans,octa-cis-undecaprenyl diphosphate = [GlcNAc-(1-&gt;4)-Mur2Ac(oyl-L-Ala-gamma-D-Glu-L-Lys-D-Ala-D-Ala)](n+1)-di-trans,octa-cis-undecaprenyl diphosphate + di-trans,octa-cis-undecaprenyl diphosphate + H(+)</text>
        <dbReference type="Rhea" id="RHEA:23708"/>
        <dbReference type="Rhea" id="RHEA-COMP:9602"/>
        <dbReference type="Rhea" id="RHEA-COMP:9603"/>
        <dbReference type="ChEBI" id="CHEBI:15378"/>
        <dbReference type="ChEBI" id="CHEBI:58405"/>
        <dbReference type="ChEBI" id="CHEBI:60033"/>
        <dbReference type="ChEBI" id="CHEBI:78435"/>
        <dbReference type="EC" id="2.4.99.28"/>
    </reaction>
</comment>
<evidence type="ECO:0000256" key="13">
    <source>
        <dbReference type="ARBA" id="ARBA00022801"/>
    </source>
</evidence>
<evidence type="ECO:0000256" key="17">
    <source>
        <dbReference type="ARBA" id="ARBA00023251"/>
    </source>
</evidence>
<feature type="region of interest" description="Disordered" evidence="24">
    <location>
        <begin position="1"/>
        <end position="50"/>
    </location>
</feature>
<dbReference type="Pfam" id="PF14814">
    <property type="entry name" value="UB2H"/>
    <property type="match status" value="1"/>
</dbReference>
<dbReference type="InterPro" id="IPR001264">
    <property type="entry name" value="Glyco_trans_51"/>
</dbReference>
<dbReference type="EMBL" id="AP028679">
    <property type="protein sequence ID" value="BEQ13267.1"/>
    <property type="molecule type" value="Genomic_DNA"/>
</dbReference>
<evidence type="ECO:0000256" key="12">
    <source>
        <dbReference type="ARBA" id="ARBA00022679"/>
    </source>
</evidence>
<dbReference type="KEGG" id="dmp:FAK_03330"/>
<evidence type="ECO:0000256" key="10">
    <source>
        <dbReference type="ARBA" id="ARBA00022670"/>
    </source>
</evidence>
<dbReference type="InterPro" id="IPR036950">
    <property type="entry name" value="PBP_transglycosylase"/>
</dbReference>
<evidence type="ECO:0000256" key="8">
    <source>
        <dbReference type="ARBA" id="ARBA00022475"/>
    </source>
</evidence>
<dbReference type="FunFam" id="1.10.3810.10:FF:000001">
    <property type="entry name" value="Penicillin-binding protein 1A"/>
    <property type="match status" value="1"/>
</dbReference>
<dbReference type="NCBIfam" id="TIGR02071">
    <property type="entry name" value="PBP_1b"/>
    <property type="match status" value="1"/>
</dbReference>
<keyword evidence="16" id="KW-0472">Membrane</keyword>
<keyword evidence="12" id="KW-0808">Transferase</keyword>
<dbReference type="PIRSF" id="PIRSF002799">
    <property type="entry name" value="PBP_1b"/>
    <property type="match status" value="1"/>
</dbReference>
<dbReference type="SUPFAM" id="SSF53955">
    <property type="entry name" value="Lysozyme-like"/>
    <property type="match status" value="1"/>
</dbReference>
<comment type="subcellular location">
    <subcellularLocation>
        <location evidence="2">Cell membrane</location>
    </subcellularLocation>
</comment>
<evidence type="ECO:0000256" key="4">
    <source>
        <dbReference type="ARBA" id="ARBA00007090"/>
    </source>
</evidence>
<dbReference type="GO" id="GO:0046677">
    <property type="term" value="P:response to antibiotic"/>
    <property type="evidence" value="ECO:0007669"/>
    <property type="project" value="UniProtKB-KW"/>
</dbReference>
<dbReference type="GO" id="GO:0071555">
    <property type="term" value="P:cell wall organization"/>
    <property type="evidence" value="ECO:0007669"/>
    <property type="project" value="UniProtKB-KW"/>
</dbReference>
<evidence type="ECO:0000256" key="23">
    <source>
        <dbReference type="ARBA" id="ARBA00049902"/>
    </source>
</evidence>
<keyword evidence="9" id="KW-0121">Carboxypeptidase</keyword>
<evidence type="ECO:0000256" key="3">
    <source>
        <dbReference type="ARBA" id="ARBA00004752"/>
    </source>
</evidence>
<reference evidence="29" key="1">
    <citation type="journal article" date="2023" name="Arch. Microbiol.">
        <title>Desulfoferula mesophilus gen. nov. sp. nov., a mesophilic sulfate-reducing bacterium isolated from a brackish lake sediment.</title>
        <authorList>
            <person name="Watanabe T."/>
            <person name="Yabe T."/>
            <person name="Tsuji J.M."/>
            <person name="Fukui M."/>
        </authorList>
    </citation>
    <scope>NUCLEOTIDE SEQUENCE [LARGE SCALE GENOMIC DNA]</scope>
    <source>
        <strain evidence="29">12FAK</strain>
    </source>
</reference>
<feature type="domain" description="Bifunctional transglycosylase second" evidence="27">
    <location>
        <begin position="104"/>
        <end position="188"/>
    </location>
</feature>
<feature type="compositionally biased region" description="Basic residues" evidence="24">
    <location>
        <begin position="1"/>
        <end position="20"/>
    </location>
</feature>
<evidence type="ECO:0000256" key="2">
    <source>
        <dbReference type="ARBA" id="ARBA00004236"/>
    </source>
</evidence>
<accession>A0AAU9E9K0</accession>
<evidence type="ECO:0000259" key="27">
    <source>
        <dbReference type="Pfam" id="PF14814"/>
    </source>
</evidence>
<keyword evidence="19" id="KW-0961">Cell wall biogenesis/degradation</keyword>
<dbReference type="Pfam" id="PF00912">
    <property type="entry name" value="Transgly"/>
    <property type="match status" value="1"/>
</dbReference>
<keyword evidence="18" id="KW-0511">Multifunctional enzyme</keyword>
<dbReference type="GO" id="GO:0005886">
    <property type="term" value="C:plasma membrane"/>
    <property type="evidence" value="ECO:0007669"/>
    <property type="project" value="UniProtKB-SubCell"/>
</dbReference>
<evidence type="ECO:0000256" key="14">
    <source>
        <dbReference type="ARBA" id="ARBA00022960"/>
    </source>
</evidence>
<gene>
    <name evidence="28" type="primary">mrcB</name>
    <name evidence="28" type="ORF">FAK_03330</name>
</gene>
<evidence type="ECO:0000256" key="15">
    <source>
        <dbReference type="ARBA" id="ARBA00022984"/>
    </source>
</evidence>
<evidence type="ECO:0000256" key="20">
    <source>
        <dbReference type="ARBA" id="ARBA00032454"/>
    </source>
</evidence>
<feature type="compositionally biased region" description="Basic residues" evidence="24">
    <location>
        <begin position="31"/>
        <end position="50"/>
    </location>
</feature>
<name>A0AAU9E9K0_9BACT</name>
<sequence length="822" mass="90328">MAKRPAPKKPATKAKRKTAAKSKAPAERKSPAKAKAKTAKRKPTKRKTAKKRRFTLKRLLAYLVLIGLLAAAVFTLYLDVTVRARFEGKRFALPARVYARPLELYPGLKLSPEDIRHELDLLRYRRAADPGQPGSYAWNGSTLDLRTRPFVFGDGSQAALSLRVEFRGGRVAELSQRGRNKALAIARLDPPLIGGIYPGRNEDRILVQLKDAPQWLIDALIATEDRRFYSHYGLDPLGIARALVVTVGGGRVQGGSTLTQQLAKNFFLTPERTLQRKFTEMVMALLLELHYSKQEILETYLNEVYLGQDGNRAIHGFGLAASFYFDKPLNELSVPQAALLVGMLKGPSYYSPRRHPQRALKRRNLVLEEMAQDGKLSPRQLARAQAAPLGVVARPPSGASPYPAFLQLVYRQLKRDYRDEDLRSEGLGIITTLDPVAQRAAERALSGRLARLEKDRRLKSGTLQGALVITSTQNAEVQAVVGGRDPRFEGFNRALDAQRPIGSLVKPVVYLTALEHPQRYTLATLLDDSPLLLKQKGSEDYAPQNFDKRFHGRVPLIDCLVHSYNVPTVRLGLAVGIPQVLDNLRRLGARSPLPGFASSLLGAGELAPLEVAQVYQTIAAGGFRTPLRAIRAVLTSRGEPLKRYPLKVEQTSDPAALYLLTTAMQEVVRRGTARSLDRYLPASLDIAGKTGTTDGLRDSWFAGFTGDRLAVAWVGRDDNRPTGLTGASGAMVVWGQALAALDPQPLVPTQPDNVAWAWVDPASGLLSARGCPGAMNLPFIAGSAPTRRAACGGSLEQSMEELGQGMEKMGTKVKRWFERIFD</sequence>